<dbReference type="KEGG" id="ncs:NCAS_0B02520"/>
<evidence type="ECO:0000313" key="12">
    <source>
        <dbReference type="Proteomes" id="UP000001640"/>
    </source>
</evidence>
<evidence type="ECO:0000256" key="7">
    <source>
        <dbReference type="ARBA" id="ARBA00022840"/>
    </source>
</evidence>
<evidence type="ECO:0000256" key="2">
    <source>
        <dbReference type="ARBA" id="ARBA00008420"/>
    </source>
</evidence>
<dbReference type="Gene3D" id="3.40.50.300">
    <property type="entry name" value="P-loop containing nucleotide triphosphate hydrolases"/>
    <property type="match status" value="1"/>
</dbReference>
<dbReference type="AlphaFoldDB" id="G0VBL0"/>
<keyword evidence="5 9" id="KW-0547">Nucleotide-binding</keyword>
<dbReference type="RefSeq" id="XP_003674710.1">
    <property type="nucleotide sequence ID" value="XM_003674662.1"/>
</dbReference>
<comment type="catalytic activity">
    <reaction evidence="8 9">
        <text>D-gluconate + ATP = 6-phospho-D-gluconate + ADP + H(+)</text>
        <dbReference type="Rhea" id="RHEA:19433"/>
        <dbReference type="ChEBI" id="CHEBI:15378"/>
        <dbReference type="ChEBI" id="CHEBI:18391"/>
        <dbReference type="ChEBI" id="CHEBI:30616"/>
        <dbReference type="ChEBI" id="CHEBI:58759"/>
        <dbReference type="ChEBI" id="CHEBI:456216"/>
        <dbReference type="EC" id="2.7.1.12"/>
    </reaction>
</comment>
<dbReference type="GO" id="GO:0046316">
    <property type="term" value="F:gluconokinase activity"/>
    <property type="evidence" value="ECO:0007669"/>
    <property type="project" value="UniProtKB-EC"/>
</dbReference>
<organism evidence="11 12">
    <name type="scientific">Naumovozyma castellii</name>
    <name type="common">Yeast</name>
    <name type="synonym">Saccharomyces castellii</name>
    <dbReference type="NCBI Taxonomy" id="27288"/>
    <lineage>
        <taxon>Eukaryota</taxon>
        <taxon>Fungi</taxon>
        <taxon>Dikarya</taxon>
        <taxon>Ascomycota</taxon>
        <taxon>Saccharomycotina</taxon>
        <taxon>Saccharomycetes</taxon>
        <taxon>Saccharomycetales</taxon>
        <taxon>Saccharomycetaceae</taxon>
        <taxon>Naumovozyma</taxon>
    </lineage>
</organism>
<dbReference type="STRING" id="1064592.G0VBL0"/>
<dbReference type="EC" id="2.7.1.12" evidence="3 9"/>
<accession>G0VBL0</accession>
<dbReference type="SUPFAM" id="SSF52540">
    <property type="entry name" value="P-loop containing nucleoside triphosphate hydrolases"/>
    <property type="match status" value="1"/>
</dbReference>
<keyword evidence="12" id="KW-1185">Reference proteome</keyword>
<evidence type="ECO:0000313" key="11">
    <source>
        <dbReference type="EMBL" id="CCC68336.1"/>
    </source>
</evidence>
<dbReference type="HOGENOM" id="CLU_077168_4_0_1"/>
<proteinExistence type="inferred from homology"/>
<evidence type="ECO:0000256" key="8">
    <source>
        <dbReference type="ARBA" id="ARBA00048090"/>
    </source>
</evidence>
<dbReference type="Proteomes" id="UP000001640">
    <property type="component" value="Chromosome 2"/>
</dbReference>
<dbReference type="OMA" id="YEGDDYH"/>
<keyword evidence="6 9" id="KW-0418">Kinase</keyword>
<evidence type="ECO:0000256" key="4">
    <source>
        <dbReference type="ARBA" id="ARBA00022679"/>
    </source>
</evidence>
<gene>
    <name evidence="11" type="primary">NCAS0B02520</name>
    <name evidence="11" type="ordered locus">NCAS_0B02520</name>
</gene>
<name>G0VBL0_NAUCA</name>
<keyword evidence="4 9" id="KW-0808">Transferase</keyword>
<dbReference type="EMBL" id="HE576753">
    <property type="protein sequence ID" value="CCC68336.1"/>
    <property type="molecule type" value="Genomic_DNA"/>
</dbReference>
<dbReference type="PANTHER" id="PTHR43442">
    <property type="entry name" value="GLUCONOKINASE-RELATED"/>
    <property type="match status" value="1"/>
</dbReference>
<evidence type="ECO:0000256" key="1">
    <source>
        <dbReference type="ARBA" id="ARBA00004875"/>
    </source>
</evidence>
<protein>
    <recommendedName>
        <fullName evidence="3 9">Gluconokinase</fullName>
        <ecNumber evidence="3 9">2.7.1.12</ecNumber>
    </recommendedName>
</protein>
<dbReference type="FunCoup" id="G0VBL0">
    <property type="interactions" value="1196"/>
</dbReference>
<dbReference type="GO" id="GO:0005737">
    <property type="term" value="C:cytoplasm"/>
    <property type="evidence" value="ECO:0007669"/>
    <property type="project" value="TreeGrafter"/>
</dbReference>
<evidence type="ECO:0000256" key="3">
    <source>
        <dbReference type="ARBA" id="ARBA00012054"/>
    </source>
</evidence>
<feature type="domain" description="APS kinase" evidence="10">
    <location>
        <begin position="7"/>
        <end position="119"/>
    </location>
</feature>
<evidence type="ECO:0000256" key="6">
    <source>
        <dbReference type="ARBA" id="ARBA00022777"/>
    </source>
</evidence>
<dbReference type="GeneID" id="96901896"/>
<dbReference type="PANTHER" id="PTHR43442:SF3">
    <property type="entry name" value="GLUCONOKINASE-RELATED"/>
    <property type="match status" value="1"/>
</dbReference>
<comment type="pathway">
    <text evidence="1 9">Carbohydrate acid metabolism; D-gluconate degradation.</text>
</comment>
<reference key="2">
    <citation type="submission" date="2011-08" db="EMBL/GenBank/DDBJ databases">
        <title>Genome sequence of Naumovozyma castellii.</title>
        <authorList>
            <person name="Gordon J.L."/>
            <person name="Armisen D."/>
            <person name="Proux-Wera E."/>
            <person name="OhEigeartaigh S.S."/>
            <person name="Byrne K.P."/>
            <person name="Wolfe K.H."/>
        </authorList>
    </citation>
    <scope>NUCLEOTIDE SEQUENCE</scope>
    <source>
        <strain>Type strain:CBS 4309</strain>
    </source>
</reference>
<dbReference type="InterPro" id="IPR027417">
    <property type="entry name" value="P-loop_NTPase"/>
</dbReference>
<dbReference type="CDD" id="cd02021">
    <property type="entry name" value="GntK"/>
    <property type="match status" value="1"/>
</dbReference>
<comment type="similarity">
    <text evidence="2 9">Belongs to the gluconokinase GntK/GntV family.</text>
</comment>
<dbReference type="UniPathway" id="UPA00792"/>
<evidence type="ECO:0000259" key="10">
    <source>
        <dbReference type="Pfam" id="PF01583"/>
    </source>
</evidence>
<reference evidence="11 12" key="1">
    <citation type="journal article" date="2011" name="Proc. Natl. Acad. Sci. U.S.A.">
        <title>Evolutionary erosion of yeast sex chromosomes by mating-type switching accidents.</title>
        <authorList>
            <person name="Gordon J.L."/>
            <person name="Armisen D."/>
            <person name="Proux-Wera E."/>
            <person name="Oheigeartaigh S.S."/>
            <person name="Byrne K.P."/>
            <person name="Wolfe K.H."/>
        </authorList>
    </citation>
    <scope>NUCLEOTIDE SEQUENCE [LARGE SCALE GENOMIC DNA]</scope>
    <source>
        <strain evidence="12">ATCC 76901 / BCRC 22586 / CBS 4309 / NBRC 1992 / NRRL Y-12630</strain>
    </source>
</reference>
<evidence type="ECO:0000256" key="9">
    <source>
        <dbReference type="RuleBase" id="RU363066"/>
    </source>
</evidence>
<dbReference type="InParanoid" id="G0VBL0"/>
<sequence>MTTQQRPKVLVLAGTAGTGKSTIAEVLLKTYRPNHPNLEFVEGDDLHPPANVEKMSRGIPLGDEDRWGWLQSIADTSGANATKDGITVISCSSLKKKYRDFIRDAWPSCDFHFIFLYASKIEILRRLKQRMGHFMKENMMESQFKDLELPVVGEEKNCYIVKLDGKTFPQIENEVVELCGELMQ</sequence>
<dbReference type="GO" id="GO:0005524">
    <property type="term" value="F:ATP binding"/>
    <property type="evidence" value="ECO:0007669"/>
    <property type="project" value="UniProtKB-KW"/>
</dbReference>
<dbReference type="OrthoDB" id="275177at2759"/>
<keyword evidence="7 9" id="KW-0067">ATP-binding</keyword>
<dbReference type="NCBIfam" id="TIGR01313">
    <property type="entry name" value="therm_gnt_kin"/>
    <property type="match status" value="1"/>
</dbReference>
<dbReference type="GO" id="GO:0005975">
    <property type="term" value="P:carbohydrate metabolic process"/>
    <property type="evidence" value="ECO:0007669"/>
    <property type="project" value="InterPro"/>
</dbReference>
<dbReference type="InterPro" id="IPR059117">
    <property type="entry name" value="APS_kinase_dom"/>
</dbReference>
<dbReference type="eggNOG" id="KOG3354">
    <property type="taxonomic scope" value="Eukaryota"/>
</dbReference>
<dbReference type="Pfam" id="PF01583">
    <property type="entry name" value="APS_kinase"/>
    <property type="match status" value="1"/>
</dbReference>
<evidence type="ECO:0000256" key="5">
    <source>
        <dbReference type="ARBA" id="ARBA00022741"/>
    </source>
</evidence>
<dbReference type="InterPro" id="IPR006001">
    <property type="entry name" value="Therm_gnt_kin"/>
</dbReference>